<dbReference type="EMBL" id="BKCJ010009955">
    <property type="protein sequence ID" value="GEU89392.1"/>
    <property type="molecule type" value="Genomic_DNA"/>
</dbReference>
<sequence length="313" mass="34350">MQVTRLKSHFAESRTTTEPREKGHMSDFDENLDGDQNIDDYDMVGDTSSAQASRTRLEQYLNYENIPLSGEAVVKAEKGHMSDFDENLDGDQNIDDYDMVGDTSSAQASLTRLEQYLNYENIPLSGEAVVKNGLLVVSGSNPALTSNWAVCCTLNPPVLPFISPEEVDGLETALSRPSLEQHHMRVVAFFMTCVMTVDVLSSVAIVRRILMATSVLKIAITEKGFFRASEMAADLIISNILRICKVNVIGDVILFLGKLCVSLASALFAFLMLDTHKYKSSHNKITSPISCPCVLGSRIYSGYPLLCCGGNVD</sequence>
<evidence type="ECO:0000256" key="5">
    <source>
        <dbReference type="ARBA" id="ARBA00023136"/>
    </source>
</evidence>
<comment type="function">
    <text evidence="7">Choline transporter.</text>
</comment>
<keyword evidence="5 7" id="KW-0472">Membrane</keyword>
<feature type="transmembrane region" description="Helical" evidence="7">
    <location>
        <begin position="186"/>
        <end position="206"/>
    </location>
</feature>
<protein>
    <recommendedName>
        <fullName evidence="7">Choline transporter-like protein</fullName>
    </recommendedName>
</protein>
<keyword evidence="6" id="KW-0325">Glycoprotein</keyword>
<feature type="compositionally biased region" description="Acidic residues" evidence="8">
    <location>
        <begin position="28"/>
        <end position="40"/>
    </location>
</feature>
<feature type="region of interest" description="Disordered" evidence="8">
    <location>
        <begin position="1"/>
        <end position="40"/>
    </location>
</feature>
<evidence type="ECO:0000313" key="9">
    <source>
        <dbReference type="EMBL" id="GEU89392.1"/>
    </source>
</evidence>
<dbReference type="GO" id="GO:0005886">
    <property type="term" value="C:plasma membrane"/>
    <property type="evidence" value="ECO:0007669"/>
    <property type="project" value="UniProtKB-SubCell"/>
</dbReference>
<comment type="similarity">
    <text evidence="2 7">Belongs to the CTL (choline transporter-like) family.</text>
</comment>
<keyword evidence="3 7" id="KW-0812">Transmembrane</keyword>
<accession>A0A6L2NWK5</accession>
<dbReference type="AlphaFoldDB" id="A0A6L2NWK5"/>
<evidence type="ECO:0000256" key="7">
    <source>
        <dbReference type="RuleBase" id="RU368066"/>
    </source>
</evidence>
<dbReference type="Pfam" id="PF04515">
    <property type="entry name" value="Choline_transpo"/>
    <property type="match status" value="1"/>
</dbReference>
<evidence type="ECO:0000256" key="3">
    <source>
        <dbReference type="ARBA" id="ARBA00022692"/>
    </source>
</evidence>
<name>A0A6L2NWK5_TANCI</name>
<evidence type="ECO:0000256" key="4">
    <source>
        <dbReference type="ARBA" id="ARBA00022989"/>
    </source>
</evidence>
<dbReference type="GO" id="GO:0022857">
    <property type="term" value="F:transmembrane transporter activity"/>
    <property type="evidence" value="ECO:0007669"/>
    <property type="project" value="UniProtKB-UniRule"/>
</dbReference>
<dbReference type="PANTHER" id="PTHR12385">
    <property type="entry name" value="CHOLINE TRANSPORTER-LIKE (SLC FAMILY 44)"/>
    <property type="match status" value="1"/>
</dbReference>
<organism evidence="9">
    <name type="scientific">Tanacetum cinerariifolium</name>
    <name type="common">Dalmatian daisy</name>
    <name type="synonym">Chrysanthemum cinerariifolium</name>
    <dbReference type="NCBI Taxonomy" id="118510"/>
    <lineage>
        <taxon>Eukaryota</taxon>
        <taxon>Viridiplantae</taxon>
        <taxon>Streptophyta</taxon>
        <taxon>Embryophyta</taxon>
        <taxon>Tracheophyta</taxon>
        <taxon>Spermatophyta</taxon>
        <taxon>Magnoliopsida</taxon>
        <taxon>eudicotyledons</taxon>
        <taxon>Gunneridae</taxon>
        <taxon>Pentapetalae</taxon>
        <taxon>asterids</taxon>
        <taxon>campanulids</taxon>
        <taxon>Asterales</taxon>
        <taxon>Asteraceae</taxon>
        <taxon>Asteroideae</taxon>
        <taxon>Anthemideae</taxon>
        <taxon>Anthemidinae</taxon>
        <taxon>Tanacetum</taxon>
    </lineage>
</organism>
<comment type="caution">
    <text evidence="7">Lacks conserved residue(s) required for the propagation of feature annotation.</text>
</comment>
<dbReference type="InterPro" id="IPR007603">
    <property type="entry name" value="Choline_transptr-like"/>
</dbReference>
<dbReference type="PANTHER" id="PTHR12385:SF14">
    <property type="entry name" value="CHOLINE TRANSPORTER-LIKE 2"/>
    <property type="match status" value="1"/>
</dbReference>
<gene>
    <name evidence="9" type="ORF">Tci_061370</name>
</gene>
<feature type="transmembrane region" description="Helical" evidence="7">
    <location>
        <begin position="252"/>
        <end position="273"/>
    </location>
</feature>
<proteinExistence type="inferred from homology"/>
<evidence type="ECO:0000256" key="1">
    <source>
        <dbReference type="ARBA" id="ARBA00004141"/>
    </source>
</evidence>
<reference evidence="9" key="1">
    <citation type="journal article" date="2019" name="Sci. Rep.">
        <title>Draft genome of Tanacetum cinerariifolium, the natural source of mosquito coil.</title>
        <authorList>
            <person name="Yamashiro T."/>
            <person name="Shiraishi A."/>
            <person name="Satake H."/>
            <person name="Nakayama K."/>
        </authorList>
    </citation>
    <scope>NUCLEOTIDE SEQUENCE</scope>
</reference>
<evidence type="ECO:0000256" key="8">
    <source>
        <dbReference type="SAM" id="MobiDB-lite"/>
    </source>
</evidence>
<evidence type="ECO:0000256" key="2">
    <source>
        <dbReference type="ARBA" id="ARBA00007168"/>
    </source>
</evidence>
<comment type="caution">
    <text evidence="9">The sequence shown here is derived from an EMBL/GenBank/DDBJ whole genome shotgun (WGS) entry which is preliminary data.</text>
</comment>
<evidence type="ECO:0000256" key="6">
    <source>
        <dbReference type="ARBA" id="ARBA00023180"/>
    </source>
</evidence>
<feature type="compositionally biased region" description="Basic and acidic residues" evidence="8">
    <location>
        <begin position="9"/>
        <end position="27"/>
    </location>
</feature>
<keyword evidence="4 7" id="KW-1133">Transmembrane helix</keyword>
<comment type="subcellular location">
    <subcellularLocation>
        <location evidence="7">Cell membrane</location>
        <topology evidence="7">Multi-pass membrane protein</topology>
    </subcellularLocation>
    <subcellularLocation>
        <location evidence="1">Membrane</location>
        <topology evidence="1">Multi-pass membrane protein</topology>
    </subcellularLocation>
</comment>